<dbReference type="RefSeq" id="WP_106874227.1">
    <property type="nucleotide sequence ID" value="NZ_CP027845.1"/>
</dbReference>
<comment type="pathway">
    <text evidence="1 5 6">Protein modification; protein lipoylation via endogenous pathway; protein N(6)-(lipoyl)lysine from octanoyl-[acyl-carrier-protein]: step 1/2.</text>
</comment>
<dbReference type="EC" id="2.3.1.181" evidence="5 6"/>
<accession>A0A2P1P7X2</accession>
<feature type="site" description="Lowers pKa of active site Cys" evidence="5 9">
    <location>
        <position position="135"/>
    </location>
</feature>
<comment type="catalytic activity">
    <reaction evidence="5 6">
        <text>octanoyl-[ACP] + L-lysyl-[protein] = N(6)-octanoyl-L-lysyl-[protein] + holo-[ACP] + H(+)</text>
        <dbReference type="Rhea" id="RHEA:17665"/>
        <dbReference type="Rhea" id="RHEA-COMP:9636"/>
        <dbReference type="Rhea" id="RHEA-COMP:9685"/>
        <dbReference type="Rhea" id="RHEA-COMP:9752"/>
        <dbReference type="Rhea" id="RHEA-COMP:9928"/>
        <dbReference type="ChEBI" id="CHEBI:15378"/>
        <dbReference type="ChEBI" id="CHEBI:29969"/>
        <dbReference type="ChEBI" id="CHEBI:64479"/>
        <dbReference type="ChEBI" id="CHEBI:78463"/>
        <dbReference type="ChEBI" id="CHEBI:78809"/>
        <dbReference type="EC" id="2.3.1.181"/>
    </reaction>
</comment>
<dbReference type="GO" id="GO:0033819">
    <property type="term" value="F:lipoyl(octanoyl) transferase activity"/>
    <property type="evidence" value="ECO:0007669"/>
    <property type="project" value="UniProtKB-EC"/>
</dbReference>
<dbReference type="OrthoDB" id="9787061at2"/>
<dbReference type="InterPro" id="IPR004143">
    <property type="entry name" value="BPL_LPL_catalytic"/>
</dbReference>
<dbReference type="CDD" id="cd16444">
    <property type="entry name" value="LipB"/>
    <property type="match status" value="1"/>
</dbReference>
<evidence type="ECO:0000256" key="9">
    <source>
        <dbReference type="PIRSR" id="PIRSR016262-3"/>
    </source>
</evidence>
<evidence type="ECO:0000256" key="6">
    <source>
        <dbReference type="PIRNR" id="PIRNR016262"/>
    </source>
</evidence>
<evidence type="ECO:0000256" key="1">
    <source>
        <dbReference type="ARBA" id="ARBA00004821"/>
    </source>
</evidence>
<comment type="miscellaneous">
    <text evidence="5">In the reaction, the free carboxyl group of octanoic acid is attached via an amide linkage to the epsilon-amino group of a specific lysine residue of lipoyl domains of lipoate-dependent enzymes.</text>
</comment>
<reference evidence="11 12" key="1">
    <citation type="submission" date="2018-03" db="EMBL/GenBank/DDBJ databases">
        <title>A gene transfer event suggests a long-term partnership between eustigmatophyte algae and a novel lineage of endosymbiotic bacteria.</title>
        <authorList>
            <person name="Yurchenko T."/>
            <person name="Sevcikova T."/>
            <person name="Pribyl P."/>
            <person name="El Karkouri K."/>
            <person name="Klimes V."/>
            <person name="Amaral R."/>
            <person name="Zbrankova V."/>
            <person name="Kim E."/>
            <person name="Raoult D."/>
            <person name="Santos L.M.A."/>
            <person name="Elias M."/>
        </authorList>
    </citation>
    <scope>NUCLEOTIDE SEQUENCE [LARGE SCALE GENOMIC DNA]</scope>
    <source>
        <strain evidence="11">CCALA 838</strain>
    </source>
</reference>
<comment type="similarity">
    <text evidence="5 6">Belongs to the LipB family.</text>
</comment>
<dbReference type="InterPro" id="IPR020605">
    <property type="entry name" value="Octanoyltransferase_CS"/>
</dbReference>
<dbReference type="PANTHER" id="PTHR10993:SF7">
    <property type="entry name" value="LIPOYLTRANSFERASE 2, MITOCHONDRIAL-RELATED"/>
    <property type="match status" value="1"/>
</dbReference>
<gene>
    <name evidence="5" type="primary">lipB</name>
    <name evidence="11" type="ORF">phytr_4100</name>
</gene>
<evidence type="ECO:0000256" key="7">
    <source>
        <dbReference type="PIRSR" id="PIRSR016262-1"/>
    </source>
</evidence>
<dbReference type="InterPro" id="IPR000544">
    <property type="entry name" value="Octanoyltransferase"/>
</dbReference>
<feature type="active site" description="Acyl-thioester intermediate" evidence="5 7">
    <location>
        <position position="169"/>
    </location>
</feature>
<dbReference type="Gene3D" id="3.30.930.10">
    <property type="entry name" value="Bira Bifunctional Protein, Domain 2"/>
    <property type="match status" value="1"/>
</dbReference>
<dbReference type="KEGG" id="ptc:phytr_4100"/>
<dbReference type="AlphaFoldDB" id="A0A2P1P7X2"/>
<dbReference type="Pfam" id="PF21948">
    <property type="entry name" value="LplA-B_cat"/>
    <property type="match status" value="1"/>
</dbReference>
<dbReference type="Proteomes" id="UP000241762">
    <property type="component" value="Chromosome"/>
</dbReference>
<evidence type="ECO:0000256" key="3">
    <source>
        <dbReference type="ARBA" id="ARBA00023315"/>
    </source>
</evidence>
<dbReference type="GO" id="GO:0009249">
    <property type="term" value="P:protein lipoylation"/>
    <property type="evidence" value="ECO:0007669"/>
    <property type="project" value="InterPro"/>
</dbReference>
<dbReference type="UniPathway" id="UPA00538">
    <property type="reaction ID" value="UER00592"/>
</dbReference>
<keyword evidence="12" id="KW-1185">Reference proteome</keyword>
<feature type="binding site" evidence="5 8">
    <location>
        <begin position="151"/>
        <end position="153"/>
    </location>
    <ligand>
        <name>substrate</name>
    </ligand>
</feature>
<evidence type="ECO:0000256" key="5">
    <source>
        <dbReference type="HAMAP-Rule" id="MF_00013"/>
    </source>
</evidence>
<keyword evidence="3 5" id="KW-0012">Acyltransferase</keyword>
<evidence type="ECO:0000313" key="11">
    <source>
        <dbReference type="EMBL" id="AVP87361.1"/>
    </source>
</evidence>
<evidence type="ECO:0000256" key="8">
    <source>
        <dbReference type="PIRSR" id="PIRSR016262-2"/>
    </source>
</evidence>
<dbReference type="NCBIfam" id="TIGR00214">
    <property type="entry name" value="lipB"/>
    <property type="match status" value="1"/>
</dbReference>
<dbReference type="SUPFAM" id="SSF55681">
    <property type="entry name" value="Class II aaRS and biotin synthetases"/>
    <property type="match status" value="1"/>
</dbReference>
<feature type="binding site" evidence="5 8">
    <location>
        <begin position="138"/>
        <end position="140"/>
    </location>
    <ligand>
        <name>substrate</name>
    </ligand>
</feature>
<dbReference type="PROSITE" id="PS01313">
    <property type="entry name" value="LIPB"/>
    <property type="match status" value="1"/>
</dbReference>
<evidence type="ECO:0000259" key="10">
    <source>
        <dbReference type="PROSITE" id="PS51733"/>
    </source>
</evidence>
<feature type="domain" description="BPL/LPL catalytic" evidence="10">
    <location>
        <begin position="30"/>
        <end position="206"/>
    </location>
</feature>
<keyword evidence="2 5" id="KW-0808">Transferase</keyword>
<dbReference type="InterPro" id="IPR045864">
    <property type="entry name" value="aa-tRNA-synth_II/BPL/LPL"/>
</dbReference>
<dbReference type="PANTHER" id="PTHR10993">
    <property type="entry name" value="OCTANOYLTRANSFERASE"/>
    <property type="match status" value="1"/>
</dbReference>
<evidence type="ECO:0000256" key="4">
    <source>
        <dbReference type="ARBA" id="ARBA00024732"/>
    </source>
</evidence>
<comment type="subcellular location">
    <subcellularLocation>
        <location evidence="5">Cytoplasm</location>
    </subcellularLocation>
</comment>
<sequence length="206" mass="23571">MIEFITLPQYIDYNESISIMMDKVQDVLIHHDKIYVLLIEYSDLYTLGTSASDKDLLDVKDAQIYKAARGGQVTYHGSGQRVVYPILHLSHFNKDIKKYINFLGRVLIDSLNELGIETYLSDQNIGIWTKTTNEKVASIGIKVSKWVAHYGIAINISTDLSKFSKIIPCGINHPHQTSLHNFGIQISLPEFDQIFQSRFKNNFILY</sequence>
<keyword evidence="5" id="KW-0963">Cytoplasm</keyword>
<comment type="function">
    <text evidence="4 5 6">Catalyzes the transfer of endogenously produced octanoic acid from octanoyl-acyl-carrier-protein onto the lipoyl domains of lipoate-dependent enzymes. Lipoyl-ACP can also act as a substrate although octanoyl-ACP is likely to be the physiological substrate.</text>
</comment>
<dbReference type="PROSITE" id="PS51733">
    <property type="entry name" value="BPL_LPL_CATALYTIC"/>
    <property type="match status" value="1"/>
</dbReference>
<evidence type="ECO:0000256" key="2">
    <source>
        <dbReference type="ARBA" id="ARBA00022679"/>
    </source>
</evidence>
<dbReference type="GO" id="GO:0005737">
    <property type="term" value="C:cytoplasm"/>
    <property type="evidence" value="ECO:0007669"/>
    <property type="project" value="UniProtKB-SubCell"/>
</dbReference>
<dbReference type="PIRSF" id="PIRSF016262">
    <property type="entry name" value="LPLase"/>
    <property type="match status" value="1"/>
</dbReference>
<dbReference type="GO" id="GO:0016874">
    <property type="term" value="F:ligase activity"/>
    <property type="evidence" value="ECO:0007669"/>
    <property type="project" value="UniProtKB-KW"/>
</dbReference>
<protein>
    <recommendedName>
        <fullName evidence="5 6">Octanoyltransferase</fullName>
        <ecNumber evidence="5 6">2.3.1.181</ecNumber>
    </recommendedName>
    <alternativeName>
        <fullName evidence="5">Lipoate-protein ligase B</fullName>
    </alternativeName>
    <alternativeName>
        <fullName evidence="5">Lipoyl/octanoyl transferase</fullName>
    </alternativeName>
    <alternativeName>
        <fullName evidence="5">Octanoyl-[acyl-carrier-protein]-protein N-octanoyltransferase</fullName>
    </alternativeName>
</protein>
<dbReference type="EMBL" id="CP027845">
    <property type="protein sequence ID" value="AVP87361.1"/>
    <property type="molecule type" value="Genomic_DNA"/>
</dbReference>
<evidence type="ECO:0000313" key="12">
    <source>
        <dbReference type="Proteomes" id="UP000241762"/>
    </source>
</evidence>
<feature type="binding site" evidence="5 8">
    <location>
        <begin position="69"/>
        <end position="76"/>
    </location>
    <ligand>
        <name>substrate</name>
    </ligand>
</feature>
<dbReference type="HAMAP" id="MF_00013">
    <property type="entry name" value="LipB"/>
    <property type="match status" value="1"/>
</dbReference>
<keyword evidence="11" id="KW-0436">Ligase</keyword>
<organism evidence="11 12">
    <name type="scientific">Candidatus Phycorickettsia trachydisci</name>
    <dbReference type="NCBI Taxonomy" id="2115978"/>
    <lineage>
        <taxon>Bacteria</taxon>
        <taxon>Pseudomonadati</taxon>
        <taxon>Pseudomonadota</taxon>
        <taxon>Alphaproteobacteria</taxon>
        <taxon>Rickettsiales</taxon>
        <taxon>Rickettsiaceae</taxon>
        <taxon>Candidatus Phycorickettsia</taxon>
    </lineage>
</organism>
<name>A0A2P1P7X2_9RICK</name>
<proteinExistence type="inferred from homology"/>